<evidence type="ECO:0008006" key="3">
    <source>
        <dbReference type="Google" id="ProtNLM"/>
    </source>
</evidence>
<accession>A0AAV3R5U7</accession>
<name>A0AAV3R5U7_LITER</name>
<dbReference type="Proteomes" id="UP001454036">
    <property type="component" value="Unassembled WGS sequence"/>
</dbReference>
<protein>
    <recommendedName>
        <fullName evidence="3">Reverse transcriptase/retrotransposon-derived protein RNase H-like domain-containing protein</fullName>
    </recommendedName>
</protein>
<keyword evidence="2" id="KW-1185">Reference proteome</keyword>
<comment type="caution">
    <text evidence="1">The sequence shown here is derived from an EMBL/GenBank/DDBJ whole genome shotgun (WGS) entry which is preliminary data.</text>
</comment>
<reference evidence="1 2" key="1">
    <citation type="submission" date="2024-01" db="EMBL/GenBank/DDBJ databases">
        <title>The complete chloroplast genome sequence of Lithospermum erythrorhizon: insights into the phylogenetic relationship among Boraginaceae species and the maternal lineages of purple gromwells.</title>
        <authorList>
            <person name="Okada T."/>
            <person name="Watanabe K."/>
        </authorList>
    </citation>
    <scope>NUCLEOTIDE SEQUENCE [LARGE SCALE GENOMIC DNA]</scope>
</reference>
<gene>
    <name evidence="1" type="ORF">LIER_24701</name>
</gene>
<dbReference type="Gene3D" id="3.10.10.10">
    <property type="entry name" value="HIV Type 1 Reverse Transcriptase, subunit A, domain 1"/>
    <property type="match status" value="1"/>
</dbReference>
<sequence>MPGFNPDVALHKLHVDPTFKPVKQKKRNFSDEKNHAIRSEIDDLLKAGAIKELQFPELISNVVMASREDFTWDKECEEAFEGLKGYLGSPKLLTKPEGNEELQLYMVVSKGVVSSVLIREESLVTSARKLKAYFQAHPILVVTGQSLKKLISNPAQSRRLTTWAIELSEFEINFSPRTGVKAQALADFVIECTARPTPKITSTKLSPQEPR</sequence>
<dbReference type="PANTHER" id="PTHR48475:SF2">
    <property type="entry name" value="RIBONUCLEASE H"/>
    <property type="match status" value="1"/>
</dbReference>
<dbReference type="EMBL" id="BAABME010007249">
    <property type="protein sequence ID" value="GAA0170450.1"/>
    <property type="molecule type" value="Genomic_DNA"/>
</dbReference>
<dbReference type="PANTHER" id="PTHR48475">
    <property type="entry name" value="RIBONUCLEASE H"/>
    <property type="match status" value="1"/>
</dbReference>
<dbReference type="AlphaFoldDB" id="A0AAV3R5U7"/>
<proteinExistence type="predicted"/>
<dbReference type="InterPro" id="IPR043502">
    <property type="entry name" value="DNA/RNA_pol_sf"/>
</dbReference>
<evidence type="ECO:0000313" key="1">
    <source>
        <dbReference type="EMBL" id="GAA0170450.1"/>
    </source>
</evidence>
<organism evidence="1 2">
    <name type="scientific">Lithospermum erythrorhizon</name>
    <name type="common">Purple gromwell</name>
    <name type="synonym">Lithospermum officinale var. erythrorhizon</name>
    <dbReference type="NCBI Taxonomy" id="34254"/>
    <lineage>
        <taxon>Eukaryota</taxon>
        <taxon>Viridiplantae</taxon>
        <taxon>Streptophyta</taxon>
        <taxon>Embryophyta</taxon>
        <taxon>Tracheophyta</taxon>
        <taxon>Spermatophyta</taxon>
        <taxon>Magnoliopsida</taxon>
        <taxon>eudicotyledons</taxon>
        <taxon>Gunneridae</taxon>
        <taxon>Pentapetalae</taxon>
        <taxon>asterids</taxon>
        <taxon>lamiids</taxon>
        <taxon>Boraginales</taxon>
        <taxon>Boraginaceae</taxon>
        <taxon>Boraginoideae</taxon>
        <taxon>Lithospermeae</taxon>
        <taxon>Lithospermum</taxon>
    </lineage>
</organism>
<evidence type="ECO:0000313" key="2">
    <source>
        <dbReference type="Proteomes" id="UP001454036"/>
    </source>
</evidence>
<dbReference type="SUPFAM" id="SSF56672">
    <property type="entry name" value="DNA/RNA polymerases"/>
    <property type="match status" value="1"/>
</dbReference>